<reference evidence="1" key="2">
    <citation type="submission" date="2020-09" db="EMBL/GenBank/DDBJ databases">
        <authorList>
            <person name="Sun Q."/>
            <person name="Kim S."/>
        </authorList>
    </citation>
    <scope>NUCLEOTIDE SEQUENCE</scope>
    <source>
        <strain evidence="1">KCTC 12113</strain>
    </source>
</reference>
<evidence type="ECO:0000313" key="1">
    <source>
        <dbReference type="EMBL" id="GGW44712.1"/>
    </source>
</evidence>
<dbReference type="AlphaFoldDB" id="A0A918MQQ3"/>
<name>A0A918MQQ3_9FLAO</name>
<gene>
    <name evidence="1" type="ORF">GCM10007383_31390</name>
</gene>
<dbReference type="EMBL" id="BMWP01000026">
    <property type="protein sequence ID" value="GGW44712.1"/>
    <property type="molecule type" value="Genomic_DNA"/>
</dbReference>
<dbReference type="Proteomes" id="UP000634668">
    <property type="component" value="Unassembled WGS sequence"/>
</dbReference>
<accession>A0A918MQQ3</accession>
<evidence type="ECO:0000313" key="2">
    <source>
        <dbReference type="Proteomes" id="UP000634668"/>
    </source>
</evidence>
<proteinExistence type="predicted"/>
<comment type="caution">
    <text evidence="1">The sequence shown here is derived from an EMBL/GenBank/DDBJ whole genome shotgun (WGS) entry which is preliminary data.</text>
</comment>
<organism evidence="1 2">
    <name type="scientific">Arenibacter certesii</name>
    <dbReference type="NCBI Taxonomy" id="228955"/>
    <lineage>
        <taxon>Bacteria</taxon>
        <taxon>Pseudomonadati</taxon>
        <taxon>Bacteroidota</taxon>
        <taxon>Flavobacteriia</taxon>
        <taxon>Flavobacteriales</taxon>
        <taxon>Flavobacteriaceae</taxon>
        <taxon>Arenibacter</taxon>
    </lineage>
</organism>
<sequence length="56" mass="6475">MHTINLNIIANFGIIIKLHYAPNYNYHLTPDKTLKGNTWQGIKKINFQVGQKYISS</sequence>
<keyword evidence="2" id="KW-1185">Reference proteome</keyword>
<reference evidence="1" key="1">
    <citation type="journal article" date="2014" name="Int. J. Syst. Evol. Microbiol.">
        <title>Complete genome sequence of Corynebacterium casei LMG S-19264T (=DSM 44701T), isolated from a smear-ripened cheese.</title>
        <authorList>
            <consortium name="US DOE Joint Genome Institute (JGI-PGF)"/>
            <person name="Walter F."/>
            <person name="Albersmeier A."/>
            <person name="Kalinowski J."/>
            <person name="Ruckert C."/>
        </authorList>
    </citation>
    <scope>NUCLEOTIDE SEQUENCE</scope>
    <source>
        <strain evidence="1">KCTC 12113</strain>
    </source>
</reference>
<protein>
    <submittedName>
        <fullName evidence="1">Uncharacterized protein</fullName>
    </submittedName>
</protein>